<sequence length="402" mass="44290">MNSFDVVIVGGGVIGLTIAKELLQRTPQLKVVVLEKETSIGKHASGRNSGVLHTGIYYPPSTMKARFCKDGAEKMFTYAQSKGVAVRRDGKVIVASSEKELKGLNMLMDNARASNVSAELIDSKRILELEPLARSEFGGLYCEDTAVVDIHGVLQNLYQDIIALGGTILFAQTVTSISSKQKRVTTLSGKSYSYNYLINAAGSYADTVGKMLGFGQDYKLVPFKGLYYRLKKEYASRVNGSIYPVPDPNLPFLGIHFTKTIDNNTYLGPTAIPALGRENYEGLSGLELSEGVTILSRLAQLYLSNTQNFRALVHKEMPHLTKSGFYSSAQKLVNELDTGWVEKSPKVGIRPQLINVRKKCLEMDFLIEKDEHSLHVLNSISPAFTSSFAVAEHIINEVAEYM</sequence>
<comment type="cofactor">
    <cofactor evidence="1">
        <name>FAD</name>
        <dbReference type="ChEBI" id="CHEBI:57692"/>
    </cofactor>
</comment>
<keyword evidence="2" id="KW-0285">Flavoprotein</keyword>
<dbReference type="AlphaFoldDB" id="A0AAE5LJ62"/>
<dbReference type="GO" id="GO:0005737">
    <property type="term" value="C:cytoplasm"/>
    <property type="evidence" value="ECO:0007669"/>
    <property type="project" value="TreeGrafter"/>
</dbReference>
<dbReference type="PANTHER" id="PTHR43104">
    <property type="entry name" value="L-2-HYDROXYGLUTARATE DEHYDROGENASE, MITOCHONDRIAL"/>
    <property type="match status" value="1"/>
</dbReference>
<evidence type="ECO:0000256" key="4">
    <source>
        <dbReference type="ARBA" id="ARBA00023002"/>
    </source>
</evidence>
<keyword evidence="3" id="KW-0274">FAD</keyword>
<dbReference type="Gene3D" id="3.50.50.60">
    <property type="entry name" value="FAD/NAD(P)-binding domain"/>
    <property type="match status" value="1"/>
</dbReference>
<evidence type="ECO:0000256" key="2">
    <source>
        <dbReference type="ARBA" id="ARBA00022630"/>
    </source>
</evidence>
<reference evidence="7 8" key="1">
    <citation type="submission" date="2019-08" db="EMBL/GenBank/DDBJ databases">
        <title>Draft genome sequencing and comparative genomics of hatchery-associated Vibrios.</title>
        <authorList>
            <person name="Kehlet-Delgado H."/>
            <person name="Mueller R.S."/>
        </authorList>
    </citation>
    <scope>NUCLEOTIDE SEQUENCE [LARGE SCALE GENOMIC DNA]</scope>
    <source>
        <strain evidence="7 8">01-65-5-1</strain>
    </source>
</reference>
<keyword evidence="4 7" id="KW-0560">Oxidoreductase</keyword>
<gene>
    <name evidence="7" type="primary">lhgO</name>
    <name evidence="7" type="ORF">F0237_16845</name>
</gene>
<evidence type="ECO:0000259" key="6">
    <source>
        <dbReference type="Pfam" id="PF01266"/>
    </source>
</evidence>
<feature type="domain" description="FAD dependent oxidoreductase" evidence="6">
    <location>
        <begin position="5"/>
        <end position="394"/>
    </location>
</feature>
<evidence type="ECO:0000313" key="7">
    <source>
        <dbReference type="EMBL" id="NOI82338.1"/>
    </source>
</evidence>
<protein>
    <submittedName>
        <fullName evidence="7">L-2-hydroxyglutarate oxidase</fullName>
        <ecNumber evidence="7">1.1.3.-</ecNumber>
    </submittedName>
</protein>
<dbReference type="RefSeq" id="WP_171323802.1">
    <property type="nucleotide sequence ID" value="NZ_VTXO01000007.1"/>
</dbReference>
<accession>A0AAE5LJ62</accession>
<dbReference type="InterPro" id="IPR036188">
    <property type="entry name" value="FAD/NAD-bd_sf"/>
</dbReference>
<dbReference type="EC" id="1.1.3.-" evidence="7"/>
<dbReference type="Pfam" id="PF01266">
    <property type="entry name" value="DAO"/>
    <property type="match status" value="1"/>
</dbReference>
<evidence type="ECO:0000256" key="3">
    <source>
        <dbReference type="ARBA" id="ARBA00022827"/>
    </source>
</evidence>
<dbReference type="PANTHER" id="PTHR43104:SF2">
    <property type="entry name" value="L-2-HYDROXYGLUTARATE DEHYDROGENASE, MITOCHONDRIAL"/>
    <property type="match status" value="1"/>
</dbReference>
<evidence type="ECO:0000313" key="8">
    <source>
        <dbReference type="Proteomes" id="UP000572722"/>
    </source>
</evidence>
<dbReference type="NCBIfam" id="NF008726">
    <property type="entry name" value="PRK11728.1"/>
    <property type="match status" value="1"/>
</dbReference>
<name>A0AAE5LJ62_9VIBR</name>
<dbReference type="EMBL" id="VTXO01000007">
    <property type="protein sequence ID" value="NOI82338.1"/>
    <property type="molecule type" value="Genomic_DNA"/>
</dbReference>
<dbReference type="SUPFAM" id="SSF51905">
    <property type="entry name" value="FAD/NAD(P)-binding domain"/>
    <property type="match status" value="1"/>
</dbReference>
<comment type="caution">
    <text evidence="7">The sequence shown here is derived from an EMBL/GenBank/DDBJ whole genome shotgun (WGS) entry which is preliminary data.</text>
</comment>
<organism evidence="7 8">
    <name type="scientific">Vibrio tubiashii</name>
    <dbReference type="NCBI Taxonomy" id="29498"/>
    <lineage>
        <taxon>Bacteria</taxon>
        <taxon>Pseudomonadati</taxon>
        <taxon>Pseudomonadota</taxon>
        <taxon>Gammaproteobacteria</taxon>
        <taxon>Vibrionales</taxon>
        <taxon>Vibrionaceae</taxon>
        <taxon>Vibrio</taxon>
        <taxon>Vibrio oreintalis group</taxon>
    </lineage>
</organism>
<comment type="similarity">
    <text evidence="5">Belongs to the L2HGDH family.</text>
</comment>
<dbReference type="GO" id="GO:0047545">
    <property type="term" value="F:(S)-2-hydroxyglutarate dehydrogenase activity"/>
    <property type="evidence" value="ECO:0007669"/>
    <property type="project" value="TreeGrafter"/>
</dbReference>
<dbReference type="InterPro" id="IPR006076">
    <property type="entry name" value="FAD-dep_OxRdtase"/>
</dbReference>
<evidence type="ECO:0000256" key="1">
    <source>
        <dbReference type="ARBA" id="ARBA00001974"/>
    </source>
</evidence>
<dbReference type="Gene3D" id="3.30.9.10">
    <property type="entry name" value="D-Amino Acid Oxidase, subunit A, domain 2"/>
    <property type="match status" value="1"/>
</dbReference>
<proteinExistence type="inferred from homology"/>
<dbReference type="Proteomes" id="UP000572722">
    <property type="component" value="Unassembled WGS sequence"/>
</dbReference>
<evidence type="ECO:0000256" key="5">
    <source>
        <dbReference type="ARBA" id="ARBA00037941"/>
    </source>
</evidence>